<dbReference type="Proteomes" id="UP000191931">
    <property type="component" value="Unassembled WGS sequence"/>
</dbReference>
<dbReference type="InterPro" id="IPR006442">
    <property type="entry name" value="Antitoxin_Phd/YefM"/>
</dbReference>
<evidence type="ECO:0000256" key="1">
    <source>
        <dbReference type="ARBA" id="ARBA00009981"/>
    </source>
</evidence>
<dbReference type="AlphaFoldDB" id="A0A1W1H8R0"/>
<evidence type="ECO:0000256" key="2">
    <source>
        <dbReference type="RuleBase" id="RU362080"/>
    </source>
</evidence>
<dbReference type="OrthoDB" id="5422450at2"/>
<comment type="function">
    <text evidence="2">Antitoxin component of a type II toxin-antitoxin (TA) system.</text>
</comment>
<dbReference type="STRING" id="1246637.MTBBW1_160017"/>
<dbReference type="Gene3D" id="3.40.1620.10">
    <property type="entry name" value="YefM-like domain"/>
    <property type="match status" value="1"/>
</dbReference>
<dbReference type="SUPFAM" id="SSF143120">
    <property type="entry name" value="YefM-like"/>
    <property type="match status" value="1"/>
</dbReference>
<evidence type="ECO:0000313" key="3">
    <source>
        <dbReference type="EMBL" id="SLM28826.1"/>
    </source>
</evidence>
<protein>
    <recommendedName>
        <fullName evidence="2">Antitoxin</fullName>
    </recommendedName>
</protein>
<accession>A0A1W1H8R0</accession>
<dbReference type="RefSeq" id="WP_080799101.1">
    <property type="nucleotide sequence ID" value="NZ_LT828540.1"/>
</dbReference>
<dbReference type="NCBIfam" id="TIGR01552">
    <property type="entry name" value="phd_fam"/>
    <property type="match status" value="1"/>
</dbReference>
<evidence type="ECO:0000313" key="4">
    <source>
        <dbReference type="Proteomes" id="UP000191931"/>
    </source>
</evidence>
<sequence length="83" mass="9287">MLVTATELKNRLGLYLDTAETDPVVIKKSGRIKSVLISNTMYEKFLSYEDAYWASKAIEAEKEGYMGEKASDEILKGGFDAEN</sequence>
<gene>
    <name evidence="3" type="ORF">MTBBW1_160017</name>
</gene>
<name>A0A1W1H8R0_9BACT</name>
<reference evidence="3 4" key="1">
    <citation type="submission" date="2017-03" db="EMBL/GenBank/DDBJ databases">
        <authorList>
            <person name="Afonso C.L."/>
            <person name="Miller P.J."/>
            <person name="Scott M.A."/>
            <person name="Spackman E."/>
            <person name="Goraichik I."/>
            <person name="Dimitrov K.M."/>
            <person name="Suarez D.L."/>
            <person name="Swayne D.E."/>
        </authorList>
    </citation>
    <scope>NUCLEOTIDE SEQUENCE [LARGE SCALE GENOMIC DNA]</scope>
    <source>
        <strain evidence="3">PRJEB14757</strain>
    </source>
</reference>
<keyword evidence="4" id="KW-1185">Reference proteome</keyword>
<proteinExistence type="inferred from homology"/>
<organism evidence="3 4">
    <name type="scientific">Desulfamplus magnetovallimortis</name>
    <dbReference type="NCBI Taxonomy" id="1246637"/>
    <lineage>
        <taxon>Bacteria</taxon>
        <taxon>Pseudomonadati</taxon>
        <taxon>Thermodesulfobacteriota</taxon>
        <taxon>Desulfobacteria</taxon>
        <taxon>Desulfobacterales</taxon>
        <taxon>Desulfobacteraceae</taxon>
        <taxon>Desulfamplus</taxon>
    </lineage>
</organism>
<dbReference type="EMBL" id="FWEV01000068">
    <property type="protein sequence ID" value="SLM28826.1"/>
    <property type="molecule type" value="Genomic_DNA"/>
</dbReference>
<dbReference type="InterPro" id="IPR036165">
    <property type="entry name" value="YefM-like_sf"/>
</dbReference>
<comment type="similarity">
    <text evidence="1 2">Belongs to the phD/YefM antitoxin family.</text>
</comment>
<dbReference type="Pfam" id="PF02604">
    <property type="entry name" value="PhdYeFM_antitox"/>
    <property type="match status" value="1"/>
</dbReference>